<dbReference type="GO" id="GO:0035267">
    <property type="term" value="C:NuA4 histone acetyltransferase complex"/>
    <property type="evidence" value="ECO:0007669"/>
    <property type="project" value="UniProtKB-UniRule"/>
</dbReference>
<evidence type="ECO:0000256" key="6">
    <source>
        <dbReference type="ARBA" id="ARBA00023054"/>
    </source>
</evidence>
<gene>
    <name evidence="12" type="ORF">A4X03_0g540</name>
    <name evidence="11" type="ORF">JKIAZH3_G6105</name>
</gene>
<dbReference type="GO" id="GO:0005634">
    <property type="term" value="C:nucleus"/>
    <property type="evidence" value="ECO:0007669"/>
    <property type="project" value="UniProtKB-SubCell"/>
</dbReference>
<reference evidence="12" key="1">
    <citation type="submission" date="2016-04" db="EMBL/GenBank/DDBJ databases">
        <authorList>
            <person name="Nguyen H.D."/>
            <person name="Kesanakurti P."/>
            <person name="Cullis J."/>
            <person name="Levesque C.A."/>
            <person name="Hambleton S."/>
        </authorList>
    </citation>
    <scope>NUCLEOTIDE SEQUENCE</scope>
    <source>
        <strain evidence="12">DAOMC 238032</strain>
    </source>
</reference>
<name>A0A177UZ33_9BASI</name>
<dbReference type="EMBL" id="LWDD02000033">
    <property type="protein sequence ID" value="KAE8265028.1"/>
    <property type="molecule type" value="Genomic_DNA"/>
</dbReference>
<keyword evidence="8 9" id="KW-0539">Nucleus</keyword>
<evidence type="ECO:0000256" key="8">
    <source>
        <dbReference type="ARBA" id="ARBA00023242"/>
    </source>
</evidence>
<dbReference type="PANTHER" id="PTHR13476">
    <property type="entry name" value="CHROMATIN MODIFICATION-RELATED PROTEIN MEAF6"/>
    <property type="match status" value="1"/>
</dbReference>
<reference evidence="11" key="3">
    <citation type="submission" date="2020-10" db="EMBL/GenBank/DDBJ databases">
        <authorList>
            <person name="Sedaghatjoo S."/>
        </authorList>
    </citation>
    <scope>NUCLEOTIDE SEQUENCE</scope>
    <source>
        <strain evidence="11">AZH3</strain>
    </source>
</reference>
<sequence length="221" mass="21456">MATSAPGASTSAAGPSVPTSSNTGPGSAPAPAPAPAVTTKEEATARYLALKSSLKSGLAKKRQIDRTLTDIESQLWLFEGSYLAATASAGGNVVKGFDSYLKSSTGGGATGSSRTGGGMGAALGGGAGGSGAVADVPMEDRMFSLSSATYMRSLELMNSEGGLDKASSGGLTGSALAAAGLGMGSSSAANRQGSPADTSVEPAREESRTGGGGGAARVRKR</sequence>
<keyword evidence="5 9" id="KW-0805">Transcription regulation</keyword>
<evidence type="ECO:0000256" key="9">
    <source>
        <dbReference type="RuleBase" id="RU368022"/>
    </source>
</evidence>
<protein>
    <recommendedName>
        <fullName evidence="3 9">Chromatin modification-related protein EAF6</fullName>
    </recommendedName>
</protein>
<organism evidence="12 13">
    <name type="scientific">Tilletia caries</name>
    <name type="common">wheat bunt fungus</name>
    <dbReference type="NCBI Taxonomy" id="13290"/>
    <lineage>
        <taxon>Eukaryota</taxon>
        <taxon>Fungi</taxon>
        <taxon>Dikarya</taxon>
        <taxon>Basidiomycota</taxon>
        <taxon>Ustilaginomycotina</taxon>
        <taxon>Exobasidiomycetes</taxon>
        <taxon>Tilletiales</taxon>
        <taxon>Tilletiaceae</taxon>
        <taxon>Tilletia</taxon>
    </lineage>
</organism>
<evidence type="ECO:0000313" key="14">
    <source>
        <dbReference type="Proteomes" id="UP000836402"/>
    </source>
</evidence>
<dbReference type="GO" id="GO:0006325">
    <property type="term" value="P:chromatin organization"/>
    <property type="evidence" value="ECO:0007669"/>
    <property type="project" value="UniProtKB-KW"/>
</dbReference>
<keyword evidence="14" id="KW-1185">Reference proteome</keyword>
<keyword evidence="6" id="KW-0175">Coiled coil</keyword>
<keyword evidence="7 9" id="KW-0804">Transcription</keyword>
<feature type="compositionally biased region" description="Low complexity" evidence="10">
    <location>
        <begin position="1"/>
        <end position="21"/>
    </location>
</feature>
<evidence type="ECO:0000256" key="5">
    <source>
        <dbReference type="ARBA" id="ARBA00023015"/>
    </source>
</evidence>
<evidence type="ECO:0000256" key="1">
    <source>
        <dbReference type="ARBA" id="ARBA00004123"/>
    </source>
</evidence>
<dbReference type="Proteomes" id="UP000077671">
    <property type="component" value="Unassembled WGS sequence"/>
</dbReference>
<dbReference type="Proteomes" id="UP000836402">
    <property type="component" value="Unassembled WGS sequence"/>
</dbReference>
<keyword evidence="9" id="KW-0234">DNA repair</keyword>
<feature type="region of interest" description="Disordered" evidence="10">
    <location>
        <begin position="183"/>
        <end position="221"/>
    </location>
</feature>
<dbReference type="EMBL" id="CAJHJG010006731">
    <property type="protein sequence ID" value="CAD6959037.1"/>
    <property type="molecule type" value="Genomic_DNA"/>
</dbReference>
<proteinExistence type="inferred from homology"/>
<dbReference type="InterPro" id="IPR015418">
    <property type="entry name" value="Eaf6"/>
</dbReference>
<dbReference type="AlphaFoldDB" id="A0A177UZ33"/>
<comment type="subcellular location">
    <subcellularLocation>
        <location evidence="1 9">Nucleus</location>
    </subcellularLocation>
</comment>
<comment type="similarity">
    <text evidence="2 9">Belongs to the EAF6 family.</text>
</comment>
<evidence type="ECO:0000313" key="12">
    <source>
        <dbReference type="EMBL" id="KAE8265028.1"/>
    </source>
</evidence>
<evidence type="ECO:0000256" key="2">
    <source>
        <dbReference type="ARBA" id="ARBA00010916"/>
    </source>
</evidence>
<dbReference type="GO" id="GO:0006281">
    <property type="term" value="P:DNA repair"/>
    <property type="evidence" value="ECO:0007669"/>
    <property type="project" value="UniProtKB-UniRule"/>
</dbReference>
<reference evidence="12" key="2">
    <citation type="journal article" date="2019" name="IMA Fungus">
        <title>Genome sequencing and comparison of five Tilletia species to identify candidate genes for the detection of regulated species infecting wheat.</title>
        <authorList>
            <person name="Nguyen H.D.T."/>
            <person name="Sultana T."/>
            <person name="Kesanakurti P."/>
            <person name="Hambleton S."/>
        </authorList>
    </citation>
    <scope>NUCLEOTIDE SEQUENCE</scope>
    <source>
        <strain evidence="12">DAOMC 238032</strain>
    </source>
</reference>
<evidence type="ECO:0000256" key="10">
    <source>
        <dbReference type="SAM" id="MobiDB-lite"/>
    </source>
</evidence>
<evidence type="ECO:0000313" key="13">
    <source>
        <dbReference type="Proteomes" id="UP000077671"/>
    </source>
</evidence>
<comment type="function">
    <text evidence="9">Component of the NuA4 histone acetyltransferase complex which is involved in transcriptional activation of selected genes principally by acetylation of nucleosomal histone H4 and H2A. The NuA4 complex is also involved in DNA repair.</text>
</comment>
<evidence type="ECO:0000256" key="3">
    <source>
        <dbReference type="ARBA" id="ARBA00018504"/>
    </source>
</evidence>
<feature type="region of interest" description="Disordered" evidence="10">
    <location>
        <begin position="1"/>
        <end position="42"/>
    </location>
</feature>
<accession>A0A177UZ33</accession>
<keyword evidence="4 9" id="KW-0156">Chromatin regulator</keyword>
<evidence type="ECO:0000256" key="4">
    <source>
        <dbReference type="ARBA" id="ARBA00022853"/>
    </source>
</evidence>
<evidence type="ECO:0000256" key="7">
    <source>
        <dbReference type="ARBA" id="ARBA00023163"/>
    </source>
</evidence>
<comment type="caution">
    <text evidence="12">The sequence shown here is derived from an EMBL/GenBank/DDBJ whole genome shotgun (WGS) entry which is preliminary data.</text>
</comment>
<keyword evidence="9" id="KW-0227">DNA damage</keyword>
<evidence type="ECO:0000313" key="11">
    <source>
        <dbReference type="EMBL" id="CAD6959037.1"/>
    </source>
</evidence>
<comment type="subunit">
    <text evidence="9">Component of the NuA4 histone acetyltransferase complex.</text>
</comment>
<dbReference type="Pfam" id="PF09340">
    <property type="entry name" value="NuA4"/>
    <property type="match status" value="1"/>
</dbReference>